<gene>
    <name evidence="2" type="ORF">CIK00_12385</name>
</gene>
<dbReference type="Proteomes" id="UP000234420">
    <property type="component" value="Unassembled WGS sequence"/>
</dbReference>
<organism evidence="2 3">
    <name type="scientific">Photobacterium carnosum</name>
    <dbReference type="NCBI Taxonomy" id="2023717"/>
    <lineage>
        <taxon>Bacteria</taxon>
        <taxon>Pseudomonadati</taxon>
        <taxon>Pseudomonadota</taxon>
        <taxon>Gammaproteobacteria</taxon>
        <taxon>Vibrionales</taxon>
        <taxon>Vibrionaceae</taxon>
        <taxon>Photobacterium</taxon>
    </lineage>
</organism>
<keyword evidence="3" id="KW-1185">Reference proteome</keyword>
<proteinExistence type="predicted"/>
<keyword evidence="1" id="KW-0812">Transmembrane</keyword>
<sequence>MKAYLLKINDRKRQTVGVTISLLLIIVSLITTELTSALCNLSSFAILLGLLWLKVSESLLENRR</sequence>
<protein>
    <submittedName>
        <fullName evidence="2">Uncharacterized protein</fullName>
    </submittedName>
</protein>
<reference evidence="2 3" key="1">
    <citation type="journal article" date="2018" name="Syst. Appl. Microbiol.">
        <title>Photobacterium carnosum sp. nov., isolated from spoiled modified atmosphere packaged poultry meat.</title>
        <authorList>
            <person name="Hilgarth M."/>
            <person name="Fuertes S."/>
            <person name="Ehrmann M."/>
            <person name="Vogel R.F."/>
        </authorList>
    </citation>
    <scope>NUCLEOTIDE SEQUENCE [LARGE SCALE GENOMIC DNA]</scope>
    <source>
        <strain evidence="2 3">TMW 2.2021</strain>
    </source>
</reference>
<feature type="transmembrane region" description="Helical" evidence="1">
    <location>
        <begin position="20"/>
        <end position="53"/>
    </location>
</feature>
<keyword evidence="1" id="KW-1133">Transmembrane helix</keyword>
<accession>A0A2N4URH8</accession>
<comment type="caution">
    <text evidence="2">The sequence shown here is derived from an EMBL/GenBank/DDBJ whole genome shotgun (WGS) entry which is preliminary data.</text>
</comment>
<dbReference type="EMBL" id="NPIB01000014">
    <property type="protein sequence ID" value="PLC57624.1"/>
    <property type="molecule type" value="Genomic_DNA"/>
</dbReference>
<dbReference type="RefSeq" id="WP_101769163.1">
    <property type="nucleotide sequence ID" value="NZ_BPPU01000002.1"/>
</dbReference>
<keyword evidence="1" id="KW-0472">Membrane</keyword>
<name>A0A2N4URH8_9GAMM</name>
<evidence type="ECO:0000313" key="2">
    <source>
        <dbReference type="EMBL" id="PLC57624.1"/>
    </source>
</evidence>
<dbReference type="AlphaFoldDB" id="A0A2N4URH8"/>
<evidence type="ECO:0000256" key="1">
    <source>
        <dbReference type="SAM" id="Phobius"/>
    </source>
</evidence>
<evidence type="ECO:0000313" key="3">
    <source>
        <dbReference type="Proteomes" id="UP000234420"/>
    </source>
</evidence>
<dbReference type="GeneID" id="69963122"/>